<dbReference type="PROSITE" id="PS50983">
    <property type="entry name" value="FE_B12_PBP"/>
    <property type="match status" value="1"/>
</dbReference>
<dbReference type="PANTHER" id="PTHR30535">
    <property type="entry name" value="VITAMIN B12-BINDING PROTEIN"/>
    <property type="match status" value="1"/>
</dbReference>
<dbReference type="InterPro" id="IPR002491">
    <property type="entry name" value="ABC_transptr_periplasmic_BD"/>
</dbReference>
<name>A0A4V1RTB1_9HYPH</name>
<dbReference type="OrthoDB" id="9775594at2"/>
<dbReference type="Gene3D" id="3.40.50.1980">
    <property type="entry name" value="Nitrogenase molybdenum iron protein domain"/>
    <property type="match status" value="2"/>
</dbReference>
<gene>
    <name evidence="2" type="ORF">EUU22_02400</name>
</gene>
<sequence length="379" mass="40474">MRISVMSSQRHAAGWRGAMRLPGALAAVLLTLLSAFAAEAEIVTTDLKGREVHLRAPARRLAVDDARTIIALSFVGEKAPALVAAWPHDVARIGEDLYQTYRARFPQIDGLPQIASNQQNLAVEEIVAANPDLVVLSLYSHVAPEEIAQIEALGIPVAYVDFTLDPLAHTGESIRLLGRVTGNEAAADAFADFRDGEISRLVARVDEVAAPGSPSVFMETHASTTEACCNSPGTENFGRILALLKVRNVGEILKGRPFGQVSVEHVISSGPEVYVATGGPYMAQRNGLLIGHSYDAETTEASLVRLLSRPGFSSLPAVAAGRVHGMSSQLLAPGFDLLAMQLMAAWCYPHAFADFDAGQALAELNARTAVPLEGTYWTK</sequence>
<dbReference type="Pfam" id="PF01497">
    <property type="entry name" value="Peripla_BP_2"/>
    <property type="match status" value="1"/>
</dbReference>
<evidence type="ECO:0000313" key="2">
    <source>
        <dbReference type="EMBL" id="RYC23939.1"/>
    </source>
</evidence>
<protein>
    <submittedName>
        <fullName evidence="2">ABC transporter substrate-binding protein</fullName>
    </submittedName>
</protein>
<accession>A0A4V1RTB1</accession>
<evidence type="ECO:0000259" key="1">
    <source>
        <dbReference type="PROSITE" id="PS50983"/>
    </source>
</evidence>
<organism evidence="2 3">
    <name type="scientific">Ciceribacter ferrooxidans</name>
    <dbReference type="NCBI Taxonomy" id="2509717"/>
    <lineage>
        <taxon>Bacteria</taxon>
        <taxon>Pseudomonadati</taxon>
        <taxon>Pseudomonadota</taxon>
        <taxon>Alphaproteobacteria</taxon>
        <taxon>Hyphomicrobiales</taxon>
        <taxon>Rhizobiaceae</taxon>
        <taxon>Ciceribacter</taxon>
    </lineage>
</organism>
<dbReference type="Proteomes" id="UP000291088">
    <property type="component" value="Unassembled WGS sequence"/>
</dbReference>
<dbReference type="SUPFAM" id="SSF53807">
    <property type="entry name" value="Helical backbone' metal receptor"/>
    <property type="match status" value="1"/>
</dbReference>
<comment type="caution">
    <text evidence="2">The sequence shown here is derived from an EMBL/GenBank/DDBJ whole genome shotgun (WGS) entry which is preliminary data.</text>
</comment>
<feature type="domain" description="Fe/B12 periplasmic-binding" evidence="1">
    <location>
        <begin position="60"/>
        <end position="355"/>
    </location>
</feature>
<proteinExistence type="predicted"/>
<dbReference type="InterPro" id="IPR050902">
    <property type="entry name" value="ABC_Transporter_SBP"/>
</dbReference>
<reference evidence="2 3" key="1">
    <citation type="submission" date="2019-01" db="EMBL/GenBank/DDBJ databases">
        <authorList>
            <person name="Deng T."/>
        </authorList>
    </citation>
    <scope>NUCLEOTIDE SEQUENCE [LARGE SCALE GENOMIC DNA]</scope>
    <source>
        <strain evidence="2 3">F8825</strain>
    </source>
</reference>
<keyword evidence="3" id="KW-1185">Reference proteome</keyword>
<dbReference type="EMBL" id="SDVB01000101">
    <property type="protein sequence ID" value="RYC23939.1"/>
    <property type="molecule type" value="Genomic_DNA"/>
</dbReference>
<dbReference type="PANTHER" id="PTHR30535:SF34">
    <property type="entry name" value="MOLYBDATE-BINDING PROTEIN MOLA"/>
    <property type="match status" value="1"/>
</dbReference>
<evidence type="ECO:0000313" key="3">
    <source>
        <dbReference type="Proteomes" id="UP000291088"/>
    </source>
</evidence>
<dbReference type="AlphaFoldDB" id="A0A4V1RTB1"/>